<dbReference type="InterPro" id="IPR009003">
    <property type="entry name" value="Peptidase_S1_PA"/>
</dbReference>
<evidence type="ECO:0000256" key="1">
    <source>
        <dbReference type="SAM" id="MobiDB-lite"/>
    </source>
</evidence>
<proteinExistence type="predicted"/>
<feature type="region of interest" description="Disordered" evidence="1">
    <location>
        <begin position="799"/>
        <end position="861"/>
    </location>
</feature>
<reference evidence="2 3" key="1">
    <citation type="submission" date="2020-08" db="EMBL/GenBank/DDBJ databases">
        <title>Genomic Encyclopedia of Type Strains, Phase IV (KMG-IV): sequencing the most valuable type-strain genomes for metagenomic binning, comparative biology and taxonomic classification.</title>
        <authorList>
            <person name="Goeker M."/>
        </authorList>
    </citation>
    <scope>NUCLEOTIDE SEQUENCE [LARGE SCALE GENOMIC DNA]</scope>
    <source>
        <strain evidence="2 3">YIM 65646</strain>
    </source>
</reference>
<dbReference type="SUPFAM" id="SSF50494">
    <property type="entry name" value="Trypsin-like serine proteases"/>
    <property type="match status" value="1"/>
</dbReference>
<comment type="caution">
    <text evidence="2">The sequence shown here is derived from an EMBL/GenBank/DDBJ whole genome shotgun (WGS) entry which is preliminary data.</text>
</comment>
<gene>
    <name evidence="2" type="ORF">HNR73_003239</name>
</gene>
<dbReference type="AlphaFoldDB" id="A0A841FP97"/>
<dbReference type="SUPFAM" id="SSF52540">
    <property type="entry name" value="P-loop containing nucleoside triphosphate hydrolases"/>
    <property type="match status" value="1"/>
</dbReference>
<feature type="compositionally biased region" description="Low complexity" evidence="1">
    <location>
        <begin position="811"/>
        <end position="825"/>
    </location>
</feature>
<feature type="compositionally biased region" description="Polar residues" evidence="1">
    <location>
        <begin position="844"/>
        <end position="853"/>
    </location>
</feature>
<evidence type="ECO:0000313" key="2">
    <source>
        <dbReference type="EMBL" id="MBB6035382.1"/>
    </source>
</evidence>
<dbReference type="Gene3D" id="1.25.40.10">
    <property type="entry name" value="Tetratricopeptide repeat domain"/>
    <property type="match status" value="1"/>
</dbReference>
<dbReference type="EMBL" id="JACHGT010000006">
    <property type="protein sequence ID" value="MBB6035382.1"/>
    <property type="molecule type" value="Genomic_DNA"/>
</dbReference>
<organism evidence="2 3">
    <name type="scientific">Phytomonospora endophytica</name>
    <dbReference type="NCBI Taxonomy" id="714109"/>
    <lineage>
        <taxon>Bacteria</taxon>
        <taxon>Bacillati</taxon>
        <taxon>Actinomycetota</taxon>
        <taxon>Actinomycetes</taxon>
        <taxon>Micromonosporales</taxon>
        <taxon>Micromonosporaceae</taxon>
        <taxon>Phytomonospora</taxon>
    </lineage>
</organism>
<dbReference type="InterPro" id="IPR027417">
    <property type="entry name" value="P-loop_NTPase"/>
</dbReference>
<protein>
    <submittedName>
        <fullName evidence="2">Uncharacterized protein</fullName>
    </submittedName>
</protein>
<dbReference type="RefSeq" id="WP_184788242.1">
    <property type="nucleotide sequence ID" value="NZ_BONT01000004.1"/>
</dbReference>
<name>A0A841FP97_9ACTN</name>
<dbReference type="InterPro" id="IPR011990">
    <property type="entry name" value="TPR-like_helical_dom_sf"/>
</dbReference>
<dbReference type="SUPFAM" id="SSF48452">
    <property type="entry name" value="TPR-like"/>
    <property type="match status" value="1"/>
</dbReference>
<evidence type="ECO:0000313" key="3">
    <source>
        <dbReference type="Proteomes" id="UP000548476"/>
    </source>
</evidence>
<sequence length="861" mass="93084">MTVPWTRRWAARVVEVKKVGTDGTKSTYSGYVIVDGLVLTAGHGLALGDAIRLRSASGGAWSDGSVVWRGGEHDAALVAGAGFTAPPVSLRWGRVEGKDPVEIWAQGFPAASGHDLTPLLGRAFPDGASRHGRMRVDVSGSIPRHIDGRPGWAGLSGATILDTADRVLGVLVSTPGDWHPGRLHAVPITALLADPDFQRLTGADPARLESIGDDCELIRPARERFEWDTDDVSLAELLKARYAIVPFVPDGRESALEDLTAWCRSEHPLAIRTLTGPAGTGKSRLAAELCRTLLEEPGTTAWHAGFAVDPVASAVSWGEWSPRRATLIVFDYAGDLVWRDPFRLLVTHLRELRRDERLRVPVRILLLSRQSPVDNLEDGSGSLHAMLRQAHNRELALPSLSLTPKARQDHLDTAFAAFTRPGSATAVRPDVDGPAYDRPLLVHIAALLGALGVSAPDPAESDLGTELLDQLIARENQRWRDRLDMPHDDHARQAVCLITLTAPSVAEARDLLRAIPAWADQPVANLDAAAKALFQLYPGSAYVPDTRSQRIAPVEPDLLAEHLIAGTVDLQEILARLQTHESATAAHHGRLLHIMDLTADHYPEIADDYRERRSESIRALLGELAGTDRPLPELLGGHLDLLTRAALEGIVQRREPASANLLASALEACRGEATVSRAAAGLQLALPYPHYQLARLGHAIELHRVDHLRAWLHSDRNTYTPRLATALNNLGLRLGDLDRPREALIPTREAVDLYRGLTAADPAQLPGLAAALNNLSLHLGDAERFRQALIAAEEAVGLYREPPSPTPMPSPASRRPSPTSAAAERTPGNCARPSPPPASPSPSTVNWPANTDRTCPHSPPP</sequence>
<accession>A0A841FP97</accession>
<keyword evidence="3" id="KW-1185">Reference proteome</keyword>
<dbReference type="Proteomes" id="UP000548476">
    <property type="component" value="Unassembled WGS sequence"/>
</dbReference>